<protein>
    <submittedName>
        <fullName evidence="4">Uncharacterized protein LOC104784086</fullName>
    </submittedName>
</protein>
<dbReference type="InterPro" id="IPR054722">
    <property type="entry name" value="PolX-like_BBD"/>
</dbReference>
<dbReference type="RefSeq" id="XP_010507459.1">
    <property type="nucleotide sequence ID" value="XM_010509157.1"/>
</dbReference>
<dbReference type="InterPro" id="IPR036397">
    <property type="entry name" value="RNaseH_sf"/>
</dbReference>
<dbReference type="Pfam" id="PF14223">
    <property type="entry name" value="Retrotran_gag_2"/>
    <property type="match status" value="1"/>
</dbReference>
<evidence type="ECO:0000313" key="3">
    <source>
        <dbReference type="Proteomes" id="UP000694864"/>
    </source>
</evidence>
<gene>
    <name evidence="4" type="primary">LOC104784086</name>
</gene>
<proteinExistence type="predicted"/>
<dbReference type="GeneID" id="104784086"/>
<feature type="region of interest" description="Disordered" evidence="1">
    <location>
        <begin position="118"/>
        <end position="165"/>
    </location>
</feature>
<feature type="domain" description="Integrase catalytic" evidence="2">
    <location>
        <begin position="202"/>
        <end position="356"/>
    </location>
</feature>
<organism evidence="3 4">
    <name type="scientific">Camelina sativa</name>
    <name type="common">False flax</name>
    <name type="synonym">Myagrum sativum</name>
    <dbReference type="NCBI Taxonomy" id="90675"/>
    <lineage>
        <taxon>Eukaryota</taxon>
        <taxon>Viridiplantae</taxon>
        <taxon>Streptophyta</taxon>
        <taxon>Embryophyta</taxon>
        <taxon>Tracheophyta</taxon>
        <taxon>Spermatophyta</taxon>
        <taxon>Magnoliopsida</taxon>
        <taxon>eudicotyledons</taxon>
        <taxon>Gunneridae</taxon>
        <taxon>Pentapetalae</taxon>
        <taxon>rosids</taxon>
        <taxon>malvids</taxon>
        <taxon>Brassicales</taxon>
        <taxon>Brassicaceae</taxon>
        <taxon>Camelineae</taxon>
        <taxon>Camelina</taxon>
    </lineage>
</organism>
<name>A0ABM0YXI9_CAMSA</name>
<dbReference type="InterPro" id="IPR012337">
    <property type="entry name" value="RNaseH-like_sf"/>
</dbReference>
<dbReference type="Pfam" id="PF22936">
    <property type="entry name" value="Pol_BBD"/>
    <property type="match status" value="1"/>
</dbReference>
<dbReference type="SUPFAM" id="SSF53098">
    <property type="entry name" value="Ribonuclease H-like"/>
    <property type="match status" value="1"/>
</dbReference>
<sequence length="356" mass="39658">MWTKLAATYVNPSWGHIQQLRLQLKQYPNGDKSVDDYTQGLTTRFDQLALLGKPLEHEEQVEFILAGLPEDYKSVVYQIEGRENPPSITEVHEKLLTRETKLLIAASSASTLVPASANVASRQHQTRNYNGKHTQRQNHSWNNNNNHQQYLSPRPDNRSSRGYQGKCQLYGPHANLATASSIPWVMDSGSTHHLTSDLSNLSLHQPYNGGDNVLIGDGTGLPITDTGSGFLSSTSRPLYLNNVLCVPNIKKNIISVYRLCNANKLFPFKLKSDVRATFQAFKALVENRFSTKISTLYSDNGGEFIALRSFLSSAGISHLTSPPHTAEHNGISERKHRHVVETGLTLLTHAVMPKTY</sequence>
<feature type="compositionally biased region" description="Low complexity" evidence="1">
    <location>
        <begin position="137"/>
        <end position="149"/>
    </location>
</feature>
<evidence type="ECO:0000313" key="4">
    <source>
        <dbReference type="RefSeq" id="XP_010507459.1"/>
    </source>
</evidence>
<dbReference type="PROSITE" id="PS50994">
    <property type="entry name" value="INTEGRASE"/>
    <property type="match status" value="1"/>
</dbReference>
<reference evidence="3" key="1">
    <citation type="journal article" date="2014" name="Nat. Commun.">
        <title>The emerging biofuel crop Camelina sativa retains a highly undifferentiated hexaploid genome structure.</title>
        <authorList>
            <person name="Kagale S."/>
            <person name="Koh C."/>
            <person name="Nixon J."/>
            <person name="Bollina V."/>
            <person name="Clarke W.E."/>
            <person name="Tuteja R."/>
            <person name="Spillane C."/>
            <person name="Robinson S.J."/>
            <person name="Links M.G."/>
            <person name="Clarke C."/>
            <person name="Higgins E.E."/>
            <person name="Huebert T."/>
            <person name="Sharpe A.G."/>
            <person name="Parkin I.A."/>
        </authorList>
    </citation>
    <scope>NUCLEOTIDE SEQUENCE [LARGE SCALE GENOMIC DNA]</scope>
    <source>
        <strain evidence="3">cv. DH55</strain>
    </source>
</reference>
<evidence type="ECO:0000259" key="2">
    <source>
        <dbReference type="PROSITE" id="PS50994"/>
    </source>
</evidence>
<accession>A0ABM0YXI9</accession>
<evidence type="ECO:0000256" key="1">
    <source>
        <dbReference type="SAM" id="MobiDB-lite"/>
    </source>
</evidence>
<reference evidence="4" key="2">
    <citation type="submission" date="2025-08" db="UniProtKB">
        <authorList>
            <consortium name="RefSeq"/>
        </authorList>
    </citation>
    <scope>IDENTIFICATION</scope>
    <source>
        <tissue evidence="4">Leaf</tissue>
    </source>
</reference>
<dbReference type="Proteomes" id="UP000694864">
    <property type="component" value="Chromosome 4"/>
</dbReference>
<dbReference type="PANTHER" id="PTHR47481:SF22">
    <property type="entry name" value="RETROTRANSPOSON GAG DOMAIN-CONTAINING PROTEIN"/>
    <property type="match status" value="1"/>
</dbReference>
<dbReference type="PANTHER" id="PTHR47481">
    <property type="match status" value="1"/>
</dbReference>
<feature type="compositionally biased region" description="Polar residues" evidence="1">
    <location>
        <begin position="118"/>
        <end position="132"/>
    </location>
</feature>
<dbReference type="Gene3D" id="3.30.420.10">
    <property type="entry name" value="Ribonuclease H-like superfamily/Ribonuclease H"/>
    <property type="match status" value="1"/>
</dbReference>
<dbReference type="InterPro" id="IPR001584">
    <property type="entry name" value="Integrase_cat-core"/>
</dbReference>
<keyword evidence="3" id="KW-1185">Reference proteome</keyword>